<dbReference type="SUPFAM" id="SSF52151">
    <property type="entry name" value="FabD/lysophospholipase-like"/>
    <property type="match status" value="1"/>
</dbReference>
<dbReference type="SUPFAM" id="SSF55048">
    <property type="entry name" value="Probable ACP-binding domain of malonyl-CoA ACP transacylase"/>
    <property type="match status" value="1"/>
</dbReference>
<dbReference type="InterPro" id="IPR050091">
    <property type="entry name" value="PKS_NRPS_Biosynth_Enz"/>
</dbReference>
<dbReference type="PROSITE" id="PS50075">
    <property type="entry name" value="CARRIER"/>
    <property type="match status" value="1"/>
</dbReference>
<dbReference type="InterPro" id="IPR001031">
    <property type="entry name" value="Thioesterase"/>
</dbReference>
<dbReference type="InterPro" id="IPR016036">
    <property type="entry name" value="Malonyl_transacylase_ACP-bd"/>
</dbReference>
<dbReference type="SMART" id="SM00825">
    <property type="entry name" value="PKS_KS"/>
    <property type="match status" value="1"/>
</dbReference>
<keyword evidence="2" id="KW-0597">Phosphoprotein</keyword>
<evidence type="ECO:0000256" key="1">
    <source>
        <dbReference type="ARBA" id="ARBA00022450"/>
    </source>
</evidence>
<accession>A0AAP5IAN4</accession>
<feature type="domain" description="Carrier" evidence="7">
    <location>
        <begin position="938"/>
        <end position="1015"/>
    </location>
</feature>
<dbReference type="InterPro" id="IPR020841">
    <property type="entry name" value="PKS_Beta-ketoAc_synthase_dom"/>
</dbReference>
<dbReference type="PROSITE" id="PS52004">
    <property type="entry name" value="KS3_2"/>
    <property type="match status" value="1"/>
</dbReference>
<dbReference type="Gene3D" id="3.40.50.1820">
    <property type="entry name" value="alpha/beta hydrolase"/>
    <property type="match status" value="1"/>
</dbReference>
<keyword evidence="5" id="KW-0443">Lipid metabolism</keyword>
<dbReference type="GO" id="GO:0006633">
    <property type="term" value="P:fatty acid biosynthetic process"/>
    <property type="evidence" value="ECO:0007669"/>
    <property type="project" value="InterPro"/>
</dbReference>
<evidence type="ECO:0000259" key="8">
    <source>
        <dbReference type="PROSITE" id="PS52004"/>
    </source>
</evidence>
<dbReference type="Gene3D" id="3.30.70.250">
    <property type="entry name" value="Malonyl-CoA ACP transacylase, ACP-binding"/>
    <property type="match status" value="1"/>
</dbReference>
<dbReference type="PANTHER" id="PTHR43775:SF51">
    <property type="entry name" value="INACTIVE PHENOLPHTHIOCEROL SYNTHESIS POLYKETIDE SYNTHASE TYPE I PKS1-RELATED"/>
    <property type="match status" value="1"/>
</dbReference>
<dbReference type="GO" id="GO:0004315">
    <property type="term" value="F:3-oxoacyl-[acyl-carrier-protein] synthase activity"/>
    <property type="evidence" value="ECO:0007669"/>
    <property type="project" value="InterPro"/>
</dbReference>
<dbReference type="InterPro" id="IPR014030">
    <property type="entry name" value="Ketoacyl_synth_N"/>
</dbReference>
<dbReference type="Pfam" id="PF22621">
    <property type="entry name" value="CurL-like_PKS_C"/>
    <property type="match status" value="1"/>
</dbReference>
<dbReference type="InterPro" id="IPR014031">
    <property type="entry name" value="Ketoacyl_synth_C"/>
</dbReference>
<dbReference type="InterPro" id="IPR001227">
    <property type="entry name" value="Ac_transferase_dom_sf"/>
</dbReference>
<dbReference type="SUPFAM" id="SSF53901">
    <property type="entry name" value="Thiolase-like"/>
    <property type="match status" value="1"/>
</dbReference>
<dbReference type="SMART" id="SM00827">
    <property type="entry name" value="PKS_AT"/>
    <property type="match status" value="1"/>
</dbReference>
<gene>
    <name evidence="9" type="ORF">G7B40_013575</name>
</gene>
<dbReference type="RefSeq" id="WP_310833844.1">
    <property type="nucleotide sequence ID" value="NZ_JAALHA020000005.1"/>
</dbReference>
<dbReference type="Pfam" id="PF02801">
    <property type="entry name" value="Ketoacyl-synt_C"/>
    <property type="match status" value="1"/>
</dbReference>
<keyword evidence="4" id="KW-0276">Fatty acid metabolism</keyword>
<dbReference type="SMART" id="SM00823">
    <property type="entry name" value="PKS_PP"/>
    <property type="match status" value="1"/>
</dbReference>
<dbReference type="InterPro" id="IPR036736">
    <property type="entry name" value="ACP-like_sf"/>
</dbReference>
<dbReference type="PANTHER" id="PTHR43775">
    <property type="entry name" value="FATTY ACID SYNTHASE"/>
    <property type="match status" value="1"/>
</dbReference>
<keyword evidence="1" id="KW-0596">Phosphopantetheine</keyword>
<dbReference type="InterPro" id="IPR009081">
    <property type="entry name" value="PP-bd_ACP"/>
</dbReference>
<keyword evidence="9" id="KW-0012">Acyltransferase</keyword>
<dbReference type="GO" id="GO:0031177">
    <property type="term" value="F:phosphopantetheine binding"/>
    <property type="evidence" value="ECO:0007669"/>
    <property type="project" value="InterPro"/>
</dbReference>
<dbReference type="Pfam" id="PF00975">
    <property type="entry name" value="Thioesterase"/>
    <property type="match status" value="1"/>
</dbReference>
<dbReference type="SUPFAM" id="SSF53474">
    <property type="entry name" value="alpha/beta-Hydrolases"/>
    <property type="match status" value="1"/>
</dbReference>
<proteinExistence type="predicted"/>
<dbReference type="PROSITE" id="PS00606">
    <property type="entry name" value="KS3_1"/>
    <property type="match status" value="1"/>
</dbReference>
<evidence type="ECO:0000259" key="7">
    <source>
        <dbReference type="PROSITE" id="PS50075"/>
    </source>
</evidence>
<keyword evidence="6" id="KW-0511">Multifunctional enzyme</keyword>
<dbReference type="EMBL" id="JAALHA020000005">
    <property type="protein sequence ID" value="MDR9895590.1"/>
    <property type="molecule type" value="Genomic_DNA"/>
</dbReference>
<dbReference type="CDD" id="cd00833">
    <property type="entry name" value="PKS"/>
    <property type="match status" value="1"/>
</dbReference>
<dbReference type="Pfam" id="PF00550">
    <property type="entry name" value="PP-binding"/>
    <property type="match status" value="1"/>
</dbReference>
<dbReference type="Gene3D" id="1.10.1200.10">
    <property type="entry name" value="ACP-like"/>
    <property type="match status" value="1"/>
</dbReference>
<dbReference type="InterPro" id="IPR006162">
    <property type="entry name" value="Ppantetheine_attach_site"/>
</dbReference>
<comment type="caution">
    <text evidence="9">The sequence shown here is derived from an EMBL/GenBank/DDBJ whole genome shotgun (WGS) entry which is preliminary data.</text>
</comment>
<evidence type="ECO:0000256" key="2">
    <source>
        <dbReference type="ARBA" id="ARBA00022553"/>
    </source>
</evidence>
<evidence type="ECO:0000256" key="6">
    <source>
        <dbReference type="ARBA" id="ARBA00023268"/>
    </source>
</evidence>
<sequence>MEELLETNSIDDLAIAIIGMSGRFPGAKNVDELWENLQNGVELISDFSEQELLDAKVNQTLLCNPNYVKYGSVLSDIELFDASFFNCSSREAMIMDPQQRLFLECSYEALENAGYNSEIYSGAVGVYAGMSMNTYLLNNLYGNPKVWELVDGFQLLLGNANDHLSTRVSYKLNLSGPSLDVQTACSTSLVAVHLACQSLLSGESDMALAGGVSVRVPQKTGYLYQEGMILSPDGHCRAFDAKAAGTVGGNGVGVVVLKRLGDAIADGDYIHAIIKGSAINNDGANKVGYTAPSVDGQAAVISEAHAVARIDPKTITYIETHGTGTPLGDPIEIAALTKAFSGKIHLKSAIAIGSIKTNMGHLDAAAGITSLIKTVLALKNKTLPPSLHFTEPNPKIDFANSPFYVNSALSEWKTDTSPRRAGVSSFGIGGTNAHVILEEAPETQETQSLGRSFHLLTISAKTSSALDTATANLIAHLQQHPEINLADVAYTLNLGRRVFTHKRFLVCQDLNDAVQTLSTKASQRVFTSDQNLYSRPVVFMFSGQGAQYLNMTREIYQLEPTFREQVDICSELLKPSLGINLQELLYPSEERTAEAEELLNQTAITQPALFAIEYALAKLWIEWGLRPIAMIGHSIGEYVAACLAKVFSLEEALSLVVSRSQMMQQLPSGSMLVVHLSEKDVQPLLGEELCLAAVNGPSLCVVSGTQDAVEVLQNKLTALGVECRYLHTSHAFHSHMMEPILKSFTETVKTVSLKPPQIPYLSNVTGTWITAAQATDPGYWARHLRKTVRFADGLQELFKETANILLEVGPGRTLSTLAKRHPDKVVEQVVLSSVRHPQDEQSDIAFLLNTLGQLWLAGVQVDWVIFYTHNQGRRLPLPTYPFERERYWIEAPERSEMTSKMEPQPIEEKISSQNATDQELAQVECIESTLAEMIEPSDLDNSLVSELREQLALVLGMAPDKIDIQKPLTSFGLDSLVIIELRKRLSNKLGVDVSLASFLDQSSITEVARQIKDAIARSTGIKNYQSSPSLVALQSSGSEAPFFCVHPVEGVVSPYYELARLLGNEQPFYALQSVGIGDEEQPLTSIEEMANHYLKDLRSVQPEGPYRLGGWSFGALVAFEMALQLQRAGQKVDLLALIDMSPPFHYKISNFFQMSKLVFNFLLPYIWSYVYDYVYQWSGEENPLKTNNFVQKFAKKLLVLIQNFSQSKKSPQSQTLMKFRQPVTGRLLRVIIANILAYNKYVPGIYTGKINLFRASEQLWGTHPDSSMGWSHLAQGGVEIDEIPGNHFTILNSPNVQIIAQKLKSHFSQQSEFRIQESE</sequence>
<dbReference type="Pfam" id="PF00109">
    <property type="entry name" value="ketoacyl-synt"/>
    <property type="match status" value="1"/>
</dbReference>
<dbReference type="InterPro" id="IPR016039">
    <property type="entry name" value="Thiolase-like"/>
</dbReference>
<dbReference type="FunFam" id="3.40.47.10:FF:000042">
    <property type="entry name" value="Polyketide synthase Pks13"/>
    <property type="match status" value="1"/>
</dbReference>
<dbReference type="InterPro" id="IPR029058">
    <property type="entry name" value="AB_hydrolase_fold"/>
</dbReference>
<dbReference type="SMART" id="SM01294">
    <property type="entry name" value="PKS_PP_betabranch"/>
    <property type="match status" value="1"/>
</dbReference>
<dbReference type="InterPro" id="IPR020806">
    <property type="entry name" value="PKS_PP-bd"/>
</dbReference>
<dbReference type="Gene3D" id="3.30.70.3290">
    <property type="match status" value="1"/>
</dbReference>
<dbReference type="Pfam" id="PF00698">
    <property type="entry name" value="Acyl_transf_1"/>
    <property type="match status" value="1"/>
</dbReference>
<name>A0AAP5IAN4_9CYAN</name>
<evidence type="ECO:0000256" key="4">
    <source>
        <dbReference type="ARBA" id="ARBA00022832"/>
    </source>
</evidence>
<protein>
    <submittedName>
        <fullName evidence="9">Acyltransferase domain-containing protein</fullName>
    </submittedName>
</protein>
<evidence type="ECO:0000313" key="9">
    <source>
        <dbReference type="EMBL" id="MDR9895590.1"/>
    </source>
</evidence>
<dbReference type="Gene3D" id="3.40.366.10">
    <property type="entry name" value="Malonyl-Coenzyme A Acyl Carrier Protein, domain 2"/>
    <property type="match status" value="1"/>
</dbReference>
<organism evidence="9 10">
    <name type="scientific">Aetokthonos hydrillicola Thurmond2011</name>
    <dbReference type="NCBI Taxonomy" id="2712845"/>
    <lineage>
        <taxon>Bacteria</taxon>
        <taxon>Bacillati</taxon>
        <taxon>Cyanobacteriota</taxon>
        <taxon>Cyanophyceae</taxon>
        <taxon>Nostocales</taxon>
        <taxon>Hapalosiphonaceae</taxon>
        <taxon>Aetokthonos</taxon>
    </lineage>
</organism>
<dbReference type="Gene3D" id="3.40.47.10">
    <property type="match status" value="1"/>
</dbReference>
<evidence type="ECO:0000256" key="5">
    <source>
        <dbReference type="ARBA" id="ARBA00023098"/>
    </source>
</evidence>
<dbReference type="SUPFAM" id="SSF47336">
    <property type="entry name" value="ACP-like"/>
    <property type="match status" value="1"/>
</dbReference>
<dbReference type="InterPro" id="IPR016035">
    <property type="entry name" value="Acyl_Trfase/lysoPLipase"/>
</dbReference>
<dbReference type="PROSITE" id="PS00012">
    <property type="entry name" value="PHOSPHOPANTETHEINE"/>
    <property type="match status" value="1"/>
</dbReference>
<dbReference type="InterPro" id="IPR014043">
    <property type="entry name" value="Acyl_transferase_dom"/>
</dbReference>
<reference evidence="10" key="1">
    <citation type="journal article" date="2021" name="Science">
        <title>Hunting the eagle killer: A cyanobacterial neurotoxin causes vacuolar myelinopathy.</title>
        <authorList>
            <person name="Breinlinger S."/>
            <person name="Phillips T.J."/>
            <person name="Haram B.N."/>
            <person name="Mares J."/>
            <person name="Martinez Yerena J.A."/>
            <person name="Hrouzek P."/>
            <person name="Sobotka R."/>
            <person name="Henderson W.M."/>
            <person name="Schmieder P."/>
            <person name="Williams S.M."/>
            <person name="Lauderdale J.D."/>
            <person name="Wilde H.D."/>
            <person name="Gerrin W."/>
            <person name="Kust A."/>
            <person name="Washington J.W."/>
            <person name="Wagner C."/>
            <person name="Geier B."/>
            <person name="Liebeke M."/>
            <person name="Enke H."/>
            <person name="Niedermeyer T.H.J."/>
            <person name="Wilde S.B."/>
        </authorList>
    </citation>
    <scope>NUCLEOTIDE SEQUENCE [LARGE SCALE GENOMIC DNA]</scope>
    <source>
        <strain evidence="10">Thurmond2011</strain>
    </source>
</reference>
<keyword evidence="3" id="KW-0808">Transferase</keyword>
<dbReference type="Proteomes" id="UP000667802">
    <property type="component" value="Unassembled WGS sequence"/>
</dbReference>
<evidence type="ECO:0000313" key="10">
    <source>
        <dbReference type="Proteomes" id="UP000667802"/>
    </source>
</evidence>
<evidence type="ECO:0000256" key="3">
    <source>
        <dbReference type="ARBA" id="ARBA00022679"/>
    </source>
</evidence>
<keyword evidence="10" id="KW-1185">Reference proteome</keyword>
<feature type="domain" description="Ketosynthase family 3 (KS3)" evidence="8">
    <location>
        <begin position="12"/>
        <end position="439"/>
    </location>
</feature>
<dbReference type="InterPro" id="IPR018201">
    <property type="entry name" value="Ketoacyl_synth_AS"/>
</dbReference>
<dbReference type="GO" id="GO:0004312">
    <property type="term" value="F:fatty acid synthase activity"/>
    <property type="evidence" value="ECO:0007669"/>
    <property type="project" value="TreeGrafter"/>
</dbReference>